<comment type="pathway">
    <text evidence="2">Secondary metabolite biosynthesis.</text>
</comment>
<dbReference type="Proteomes" id="UP001148614">
    <property type="component" value="Unassembled WGS sequence"/>
</dbReference>
<sequence>MDTTYTRLKDVPIRALTGTFVILFLVSWLARSLHHGIAIRRKIRGLSSQNIVSIPFMSMESNEKAVQELNCFQDTSPHSLLLGHLPILKALGQGLPKDAHPGYISERLVAEWKTYFPAEDHCPPVIYLDLWPFFPQPIIYVTSAEACYQLTQGNPQPRHPMFRWALTPATEGKDLISMACTSMSTHKLWRSLLNPGFSSRNLIASMPVLLDEVLIFSNMLRESAGQDGKWGDMFTVYDKTIRLTFDVIARVALGLRLHEQTSGPGPLFQSLSNVIPLVKMDTLWNRAERLLPKYRKTVSVNSKIMRDTLLPQIEKSAVVKGEDADTIIDLALKDLYGQSHDAKSTSLTPDLIDIIISQIKFFLFAGHNTTAQTICWTLYEVNKYDNVKEALRAEHAEILGADPRLAADVLRSHPYKIKELRYTTAVVKETLRLHALSETFRQGTVGFNFTIDGKDFPTEGCMIQTNPVVLHLREDLWPRPLEFLPERFMVPDGHPLHPAKNAWRPFEMGSMRCIGEELAMMEIVLCLVFTVREMDFDFDWAGWDKLHNRSGEPEYVNGQRGYRCGDGVGHIKDDLPCRVRQRKIPA</sequence>
<feature type="transmembrane region" description="Helical" evidence="9">
    <location>
        <begin position="12"/>
        <end position="30"/>
    </location>
</feature>
<organism evidence="10 11">
    <name type="scientific">Xylaria arbuscula</name>
    <dbReference type="NCBI Taxonomy" id="114810"/>
    <lineage>
        <taxon>Eukaryota</taxon>
        <taxon>Fungi</taxon>
        <taxon>Dikarya</taxon>
        <taxon>Ascomycota</taxon>
        <taxon>Pezizomycotina</taxon>
        <taxon>Sordariomycetes</taxon>
        <taxon>Xylariomycetidae</taxon>
        <taxon>Xylariales</taxon>
        <taxon>Xylariaceae</taxon>
        <taxon>Xylaria</taxon>
    </lineage>
</organism>
<evidence type="ECO:0000313" key="10">
    <source>
        <dbReference type="EMBL" id="KAJ3580528.1"/>
    </source>
</evidence>
<keyword evidence="4 8" id="KW-0479">Metal-binding</keyword>
<keyword evidence="9" id="KW-0472">Membrane</keyword>
<dbReference type="PRINTS" id="PR00463">
    <property type="entry name" value="EP450I"/>
</dbReference>
<keyword evidence="3 8" id="KW-0349">Heme</keyword>
<dbReference type="PANTHER" id="PTHR24305:SF107">
    <property type="entry name" value="P450, PUTATIVE (EUROFUNG)-RELATED"/>
    <property type="match status" value="1"/>
</dbReference>
<dbReference type="GO" id="GO:0004497">
    <property type="term" value="F:monooxygenase activity"/>
    <property type="evidence" value="ECO:0007669"/>
    <property type="project" value="UniProtKB-KW"/>
</dbReference>
<dbReference type="PRINTS" id="PR00385">
    <property type="entry name" value="P450"/>
</dbReference>
<keyword evidence="7" id="KW-0503">Monooxygenase</keyword>
<gene>
    <name evidence="10" type="ORF">NPX13_g37</name>
</gene>
<proteinExistence type="predicted"/>
<dbReference type="GO" id="GO:0020037">
    <property type="term" value="F:heme binding"/>
    <property type="evidence" value="ECO:0007669"/>
    <property type="project" value="InterPro"/>
</dbReference>
<dbReference type="Gene3D" id="1.10.630.10">
    <property type="entry name" value="Cytochrome P450"/>
    <property type="match status" value="1"/>
</dbReference>
<dbReference type="EMBL" id="JANPWZ010000002">
    <property type="protein sequence ID" value="KAJ3580528.1"/>
    <property type="molecule type" value="Genomic_DNA"/>
</dbReference>
<protein>
    <recommendedName>
        <fullName evidence="12">Cytochrome P450</fullName>
    </recommendedName>
</protein>
<evidence type="ECO:0000313" key="11">
    <source>
        <dbReference type="Proteomes" id="UP001148614"/>
    </source>
</evidence>
<keyword evidence="5" id="KW-0560">Oxidoreductase</keyword>
<reference evidence="10" key="1">
    <citation type="submission" date="2022-07" db="EMBL/GenBank/DDBJ databases">
        <title>Genome Sequence of Xylaria arbuscula.</title>
        <authorList>
            <person name="Buettner E."/>
        </authorList>
    </citation>
    <scope>NUCLEOTIDE SEQUENCE</scope>
    <source>
        <strain evidence="10">VT107</strain>
    </source>
</reference>
<evidence type="ECO:0000256" key="9">
    <source>
        <dbReference type="SAM" id="Phobius"/>
    </source>
</evidence>
<dbReference type="Pfam" id="PF00067">
    <property type="entry name" value="p450"/>
    <property type="match status" value="1"/>
</dbReference>
<dbReference type="SUPFAM" id="SSF48264">
    <property type="entry name" value="Cytochrome P450"/>
    <property type="match status" value="1"/>
</dbReference>
<dbReference type="GO" id="GO:0016705">
    <property type="term" value="F:oxidoreductase activity, acting on paired donors, with incorporation or reduction of molecular oxygen"/>
    <property type="evidence" value="ECO:0007669"/>
    <property type="project" value="InterPro"/>
</dbReference>
<keyword evidence="6 8" id="KW-0408">Iron</keyword>
<keyword evidence="11" id="KW-1185">Reference proteome</keyword>
<evidence type="ECO:0000256" key="4">
    <source>
        <dbReference type="ARBA" id="ARBA00022723"/>
    </source>
</evidence>
<dbReference type="InterPro" id="IPR001128">
    <property type="entry name" value="Cyt_P450"/>
</dbReference>
<dbReference type="AlphaFoldDB" id="A0A9W8NPT9"/>
<evidence type="ECO:0000256" key="1">
    <source>
        <dbReference type="ARBA" id="ARBA00001971"/>
    </source>
</evidence>
<evidence type="ECO:0000256" key="7">
    <source>
        <dbReference type="ARBA" id="ARBA00023033"/>
    </source>
</evidence>
<evidence type="ECO:0000256" key="3">
    <source>
        <dbReference type="ARBA" id="ARBA00022617"/>
    </source>
</evidence>
<evidence type="ECO:0000256" key="6">
    <source>
        <dbReference type="ARBA" id="ARBA00023004"/>
    </source>
</evidence>
<dbReference type="GO" id="GO:0005506">
    <property type="term" value="F:iron ion binding"/>
    <property type="evidence" value="ECO:0007669"/>
    <property type="project" value="InterPro"/>
</dbReference>
<name>A0A9W8NPT9_9PEZI</name>
<keyword evidence="9" id="KW-1133">Transmembrane helix</keyword>
<dbReference type="InterPro" id="IPR036396">
    <property type="entry name" value="Cyt_P450_sf"/>
</dbReference>
<evidence type="ECO:0008006" key="12">
    <source>
        <dbReference type="Google" id="ProtNLM"/>
    </source>
</evidence>
<evidence type="ECO:0000256" key="8">
    <source>
        <dbReference type="PIRSR" id="PIRSR602401-1"/>
    </source>
</evidence>
<feature type="binding site" description="axial binding residue" evidence="8">
    <location>
        <position position="513"/>
    </location>
    <ligand>
        <name>heme</name>
        <dbReference type="ChEBI" id="CHEBI:30413"/>
    </ligand>
    <ligandPart>
        <name>Fe</name>
        <dbReference type="ChEBI" id="CHEBI:18248"/>
    </ligandPart>
</feature>
<accession>A0A9W8NPT9</accession>
<evidence type="ECO:0000256" key="2">
    <source>
        <dbReference type="ARBA" id="ARBA00005179"/>
    </source>
</evidence>
<comment type="caution">
    <text evidence="10">The sequence shown here is derived from an EMBL/GenBank/DDBJ whole genome shotgun (WGS) entry which is preliminary data.</text>
</comment>
<dbReference type="PANTHER" id="PTHR24305">
    <property type="entry name" value="CYTOCHROME P450"/>
    <property type="match status" value="1"/>
</dbReference>
<keyword evidence="9" id="KW-0812">Transmembrane</keyword>
<dbReference type="InterPro" id="IPR050121">
    <property type="entry name" value="Cytochrome_P450_monoxygenase"/>
</dbReference>
<comment type="cofactor">
    <cofactor evidence="1 8">
        <name>heme</name>
        <dbReference type="ChEBI" id="CHEBI:30413"/>
    </cofactor>
</comment>
<dbReference type="InterPro" id="IPR002401">
    <property type="entry name" value="Cyt_P450_E_grp-I"/>
</dbReference>
<evidence type="ECO:0000256" key="5">
    <source>
        <dbReference type="ARBA" id="ARBA00023002"/>
    </source>
</evidence>
<dbReference type="VEuPathDB" id="FungiDB:F4678DRAFT_198037"/>